<feature type="transmembrane region" description="Helical" evidence="1">
    <location>
        <begin position="41"/>
        <end position="63"/>
    </location>
</feature>
<comment type="caution">
    <text evidence="2">The sequence shown here is derived from an EMBL/GenBank/DDBJ whole genome shotgun (WGS) entry which is preliminary data.</text>
</comment>
<organism evidence="2 3">
    <name type="scientific">Hypsibius exemplaris</name>
    <name type="common">Freshwater tardigrade</name>
    <dbReference type="NCBI Taxonomy" id="2072580"/>
    <lineage>
        <taxon>Eukaryota</taxon>
        <taxon>Metazoa</taxon>
        <taxon>Ecdysozoa</taxon>
        <taxon>Tardigrada</taxon>
        <taxon>Eutardigrada</taxon>
        <taxon>Parachela</taxon>
        <taxon>Hypsibioidea</taxon>
        <taxon>Hypsibiidae</taxon>
        <taxon>Hypsibius</taxon>
    </lineage>
</organism>
<keyword evidence="3" id="KW-1185">Reference proteome</keyword>
<keyword evidence="1" id="KW-1133">Transmembrane helix</keyword>
<accession>A0A9X6NDC1</accession>
<evidence type="ECO:0000313" key="3">
    <source>
        <dbReference type="Proteomes" id="UP000192578"/>
    </source>
</evidence>
<reference evidence="3" key="1">
    <citation type="submission" date="2017-01" db="EMBL/GenBank/DDBJ databases">
        <title>Comparative genomics of anhydrobiosis in the tardigrade Hypsibius dujardini.</title>
        <authorList>
            <person name="Yoshida Y."/>
            <person name="Koutsovoulos G."/>
            <person name="Laetsch D."/>
            <person name="Stevens L."/>
            <person name="Kumar S."/>
            <person name="Horikawa D."/>
            <person name="Ishino K."/>
            <person name="Komine S."/>
            <person name="Tomita M."/>
            <person name="Blaxter M."/>
            <person name="Arakawa K."/>
        </authorList>
    </citation>
    <scope>NUCLEOTIDE SEQUENCE [LARGE SCALE GENOMIC DNA]</scope>
    <source>
        <strain evidence="3">Z151</strain>
    </source>
</reference>
<sequence>MINEDILSPQSWLLKVTGYEPSTAKSRYLHNYPKLAASLRAIPAMLSSVYLFIATIAAVWVFVDLAWSPAAAHHTNDPTIITLVQNLVASVYPIRGAVVLLIFVVKRSAWTEVRQKIHILIKLTAPAKNAQTSRLRFLSPALVIATFSSHILFTTLMWVTRDKRFNRAGTQFHPDRERGVCFVDICFRQRDILFAWVPLVDVPFVLSQQVLLCSVLFAVYLVKLLKLISRDIQSEFEAQLKVTSGSGNLSGNVERWTFVYVECQRFMCAFNALFGWIWFVSVVLDFSTVLGCGSNILAGETSLDNDLTAVFVWMAVPGTLYITVLFLPFVLVNEEAKNMDVSLRHLLWIVKRNIRHCQVEGPTETRITFSDTKSDIYKGDYEWACPARLTDDLEQLTELVHENPLAMEAGGLYTFTRSFLVAVITTLATLLVLAQEILDRSRSAAACHSRHDLNISSAGRNYSCTPFEPPEV</sequence>
<name>A0A9X6NDC1_HYPEX</name>
<feature type="transmembrane region" description="Helical" evidence="1">
    <location>
        <begin position="419"/>
        <end position="438"/>
    </location>
</feature>
<evidence type="ECO:0000313" key="2">
    <source>
        <dbReference type="EMBL" id="OWA51932.1"/>
    </source>
</evidence>
<feature type="transmembrane region" description="Helical" evidence="1">
    <location>
        <begin position="83"/>
        <end position="105"/>
    </location>
</feature>
<dbReference type="Proteomes" id="UP000192578">
    <property type="component" value="Unassembled WGS sequence"/>
</dbReference>
<dbReference type="AlphaFoldDB" id="A0A9X6NDC1"/>
<evidence type="ECO:0000256" key="1">
    <source>
        <dbReference type="SAM" id="Phobius"/>
    </source>
</evidence>
<keyword evidence="1" id="KW-0472">Membrane</keyword>
<feature type="transmembrane region" description="Helical" evidence="1">
    <location>
        <begin position="202"/>
        <end position="222"/>
    </location>
</feature>
<dbReference type="EMBL" id="MTYJ01000244">
    <property type="protein sequence ID" value="OWA51932.1"/>
    <property type="molecule type" value="Genomic_DNA"/>
</dbReference>
<gene>
    <name evidence="2" type="ORF">BV898_16392</name>
</gene>
<protein>
    <submittedName>
        <fullName evidence="2">Uncharacterized protein</fullName>
    </submittedName>
</protein>
<feature type="transmembrane region" description="Helical" evidence="1">
    <location>
        <begin position="137"/>
        <end position="159"/>
    </location>
</feature>
<feature type="transmembrane region" description="Helical" evidence="1">
    <location>
        <begin position="273"/>
        <end position="298"/>
    </location>
</feature>
<proteinExistence type="predicted"/>
<feature type="transmembrane region" description="Helical" evidence="1">
    <location>
        <begin position="310"/>
        <end position="332"/>
    </location>
</feature>
<keyword evidence="1" id="KW-0812">Transmembrane</keyword>